<feature type="domain" description="Reverse transcriptase" evidence="1">
    <location>
        <begin position="452"/>
        <end position="711"/>
    </location>
</feature>
<keyword evidence="2" id="KW-0548">Nucleotidyltransferase</keyword>
<evidence type="ECO:0000313" key="3">
    <source>
        <dbReference type="Proteomes" id="UP000322267"/>
    </source>
</evidence>
<evidence type="ECO:0000259" key="1">
    <source>
        <dbReference type="PROSITE" id="PS50878"/>
    </source>
</evidence>
<dbReference type="CDD" id="cd01646">
    <property type="entry name" value="RT_Bac_retron_I"/>
    <property type="match status" value="1"/>
</dbReference>
<comment type="caution">
    <text evidence="2">The sequence shown here is derived from an EMBL/GenBank/DDBJ whole genome shotgun (WGS) entry which is preliminary data.</text>
</comment>
<gene>
    <name evidence="2" type="ORF">FZC78_10875</name>
</gene>
<dbReference type="SUPFAM" id="SSF56747">
    <property type="entry name" value="Prim-pol domain"/>
    <property type="match status" value="1"/>
</dbReference>
<dbReference type="PROSITE" id="PS50878">
    <property type="entry name" value="RT_POL"/>
    <property type="match status" value="1"/>
</dbReference>
<protein>
    <submittedName>
        <fullName evidence="2">RNA-directed DNA polymerase</fullName>
    </submittedName>
</protein>
<dbReference type="InterPro" id="IPR051083">
    <property type="entry name" value="GrpII_Intron_Splice-Mob/Def"/>
</dbReference>
<reference evidence="2 3" key="1">
    <citation type="submission" date="2019-08" db="EMBL/GenBank/DDBJ databases">
        <title>Bacillus genomes from the desert of Cuatro Cienegas, Coahuila.</title>
        <authorList>
            <person name="Olmedo-Alvarez G."/>
        </authorList>
    </citation>
    <scope>NUCLEOTIDE SEQUENCE [LARGE SCALE GENOMIC DNA]</scope>
    <source>
        <strain evidence="2 3">CH34_1T</strain>
    </source>
</reference>
<evidence type="ECO:0000313" key="2">
    <source>
        <dbReference type="EMBL" id="TYS17109.1"/>
    </source>
</evidence>
<dbReference type="Pfam" id="PF00078">
    <property type="entry name" value="RVT_1"/>
    <property type="match status" value="1"/>
</dbReference>
<dbReference type="PANTHER" id="PTHR34047">
    <property type="entry name" value="NUCLEAR INTRON MATURASE 1, MITOCHONDRIAL-RELATED"/>
    <property type="match status" value="1"/>
</dbReference>
<dbReference type="Pfam" id="PF22548">
    <property type="entry name" value="AEP-TOTE"/>
    <property type="match status" value="1"/>
</dbReference>
<dbReference type="InterPro" id="IPR043502">
    <property type="entry name" value="DNA/RNA_pol_sf"/>
</dbReference>
<proteinExistence type="predicted"/>
<accession>A0A5D4NTA9</accession>
<dbReference type="PANTHER" id="PTHR34047:SF8">
    <property type="entry name" value="PROTEIN YKFC"/>
    <property type="match status" value="1"/>
</dbReference>
<dbReference type="OrthoDB" id="9793236at2"/>
<dbReference type="InterPro" id="IPR000477">
    <property type="entry name" value="RT_dom"/>
</dbReference>
<keyword evidence="2" id="KW-0808">Transferase</keyword>
<dbReference type="SUPFAM" id="SSF56672">
    <property type="entry name" value="DNA/RNA polymerases"/>
    <property type="match status" value="1"/>
</dbReference>
<sequence>MSIQTVIKDTDNLYKSIAKKLHENFVINKKYFAEQSETGKYSTKNKMFDPLRINNMLVNKKSYLTYQQLKSRLIWLCLDYDIDKKVVEKDFFSNQEYYFDLLIREVRNTCRYLDELGIQYISEFSGNRGIHLWIVFTQPVEKKQGYLLLEKILNKQINNLDENINIDLFPKNKTSKNNKVGFGVKLPLSFHQKSRAYSYLIDDIYSFEYSTDMWRTSIDDKTFLFSQLDILNNYIKQEYKEIAVKLDIEEVDDEEEIGPVNPFLPTKKALLNQPLNLAEVLTGIKKCSIVDEVLKNYPNNMKESERVIIVGLLNKLRTKENKNYGKELLWEFFSLMDNFRPELTKKKLENLNLYPPTCSFLKSKYDYKCDFNCKCDHKIRNIEDDGGKLVNITPLRFLDSIDISSFEDFEVRDFEIERVIKAQKKYTNQNDEISFLSTQIDLERLDRKDMKEAIESVLDRNNYTVKEVYKFSRLEKHNKTRVLHSLQAEDKVITTYLVKLLNSFYYTEFSDNSYGYKFENSFANYNIFKPWMQQWLIYKKMIMERLEDEVLQDHYVVKLDIKNFYSRIDIGRLKTKLIHGPSKTIKEKIALLPDDNLRKYNNMVDYLIECCSKETFEGKGVPQGPAYARYLAEVYLIELDKYIEEQLEEGFNFYFRYVDDIVLIVEDKEKASKLLSRVNDYLESLDLEINWEKYFQSQVIDSKSEFENYFNQNKYFVDSSSKHQAINSVFTNKKATSLLSKMVKPNLGEINDDNLSFYFTHYNSNKRLLEERRKFEPYIFNLKVGRGSLFRNYFNFYFKKNMVFGELVENSKYLDGLGRGVFLNTLLDAYFNSEFNDKPKIKQILQQFTAVDLLKYETELVLSFMLLDNELINEKFILNVEMNILTKVIGFRFEKQIPEVLEEVILEHLEKERDLKEFISLTYNLVFFNNLSQNFIIYISKLFFNKIIQSMGTIEPKDFIPSFLNGRQSINQYYQLCCLLTLIENNFINIKRVWENLIVFTNVNYPQIEIDYNSWLKRTSALNFKVLTKNNLNTILTIKLHDNFVDGKGDIDNLKIYDHFHTGIVLFLMEVKEDTEMISDYLAKESLVIIKDIQKKYHLEFLKWIIDESNVFLFPDKKIGQKNIIENDRIVLQRGNQLLVRFSKNEVKDITFGYLEEVQVKHEKWLEGEYVSIIYKYNKEDYKTIKTIFIEETDFLNYLRKIIDVNAGINKFRKSLVNKDRFPNALGDLDTIHKETYLPLIPFSTYDKKLILSDNEIIDNNATSFYTTFFSKIKNDIELFEGKPYSMKTTDLESKFFPVKIRKNPELMFYYLKIFLENATTQNLKDVFNFESTKFKSVVSLLNTKSKILEEEKRLFYLYFEYYHSFYKEGEDLLKLLFYPIDVEDGSVFEVYQTISNSLCTLITTTDRKFFSDLIQKEISNLSDKLSNELNFEDNSDPLKVLNAFKRCSFDFDEVLDEINIKTHENDWHLTEEEFYDIKLLSPQDKKTLVKVFERSDINTIENTAHLFAYKFEGNYLLVVLPDIMTKTLDTIRTRKKLKERYEKEKDNLKLDCFRSSVKIEDNIVYSPYFPKAVEMIKEQSFYNQREIKKIEMDLVSWLRNFDEAYHIPLLAVISSHQCIKNEDLENYLTTIQEALKDKTKVFFHIKKAEDFNGFHRLITSNFPKTRELKLNQFVSRVLTEQTSDLELVILSEVGISGSQFINALKRYYLADELNTKIAEKEKYYSIPRDSFESFKKKFKSFKKIHLYFVSYTDKSKRKIIEEICSLLDYPIERIVFYPETNSISFEESVLISNPEIDAKHKKQFEELIRDSESIAEIFNLNEVEKLEYTKYLKDLDRVRNKYNSDYSLILRKGSTPKKSHPIFCLSSSKIPSLFERTKEHEE</sequence>
<keyword evidence="2" id="KW-0695">RNA-directed DNA polymerase</keyword>
<dbReference type="GO" id="GO:0003964">
    <property type="term" value="F:RNA-directed DNA polymerase activity"/>
    <property type="evidence" value="ECO:0007669"/>
    <property type="project" value="UniProtKB-KW"/>
</dbReference>
<dbReference type="EMBL" id="VTEI01000004">
    <property type="protein sequence ID" value="TYS17109.1"/>
    <property type="molecule type" value="Genomic_DNA"/>
</dbReference>
<dbReference type="InterPro" id="IPR054347">
    <property type="entry name" value="TOTE_primase"/>
</dbReference>
<name>A0A5D4NTA9_9BACI</name>
<organism evidence="2 3">
    <name type="scientific">Rossellomorea vietnamensis</name>
    <dbReference type="NCBI Taxonomy" id="218284"/>
    <lineage>
        <taxon>Bacteria</taxon>
        <taxon>Bacillati</taxon>
        <taxon>Bacillota</taxon>
        <taxon>Bacilli</taxon>
        <taxon>Bacillales</taxon>
        <taxon>Bacillaceae</taxon>
        <taxon>Rossellomorea</taxon>
    </lineage>
</organism>
<dbReference type="Proteomes" id="UP000322267">
    <property type="component" value="Unassembled WGS sequence"/>
</dbReference>